<gene>
    <name evidence="1" type="ORF">ACFQJ9_20855</name>
</gene>
<sequence length="103" mass="10722">MDVFGHESEDGRRRLVRSDHGLEGHSRVVGVPLGGGVVGVEPDLVDGVTGERLFDSGAHGTLGGRRQDVLRGHAAVLALDRSFDGDRVGPGDSGFVGVVHGGW</sequence>
<proteinExistence type="predicted"/>
<dbReference type="Proteomes" id="UP001596447">
    <property type="component" value="Unassembled WGS sequence"/>
</dbReference>
<organism evidence="1 2">
    <name type="scientific">Halospeciosus flavus</name>
    <dbReference type="NCBI Taxonomy" id="3032283"/>
    <lineage>
        <taxon>Archaea</taxon>
        <taxon>Methanobacteriati</taxon>
        <taxon>Methanobacteriota</taxon>
        <taxon>Stenosarchaea group</taxon>
        <taxon>Halobacteria</taxon>
        <taxon>Halobacteriales</taxon>
        <taxon>Halobacteriaceae</taxon>
        <taxon>Halospeciosus</taxon>
    </lineage>
</organism>
<dbReference type="AlphaFoldDB" id="A0ABD5Z997"/>
<accession>A0ABD5Z997</accession>
<comment type="caution">
    <text evidence="1">The sequence shown here is derived from an EMBL/GenBank/DDBJ whole genome shotgun (WGS) entry which is preliminary data.</text>
</comment>
<evidence type="ECO:0000313" key="1">
    <source>
        <dbReference type="EMBL" id="MFC7201817.1"/>
    </source>
</evidence>
<reference evidence="1 2" key="1">
    <citation type="journal article" date="2019" name="Int. J. Syst. Evol. Microbiol.">
        <title>The Global Catalogue of Microorganisms (GCM) 10K type strain sequencing project: providing services to taxonomists for standard genome sequencing and annotation.</title>
        <authorList>
            <consortium name="The Broad Institute Genomics Platform"/>
            <consortium name="The Broad Institute Genome Sequencing Center for Infectious Disease"/>
            <person name="Wu L."/>
            <person name="Ma J."/>
        </authorList>
    </citation>
    <scope>NUCLEOTIDE SEQUENCE [LARGE SCALE GENOMIC DNA]</scope>
    <source>
        <strain evidence="1 2">XZGYJ-43</strain>
    </source>
</reference>
<keyword evidence="2" id="KW-1185">Reference proteome</keyword>
<evidence type="ECO:0000313" key="2">
    <source>
        <dbReference type="Proteomes" id="UP001596447"/>
    </source>
</evidence>
<protein>
    <submittedName>
        <fullName evidence="1">Uncharacterized protein</fullName>
    </submittedName>
</protein>
<name>A0ABD5Z997_9EURY</name>
<dbReference type="EMBL" id="JBHTAR010000012">
    <property type="protein sequence ID" value="MFC7201817.1"/>
    <property type="molecule type" value="Genomic_DNA"/>
</dbReference>
<dbReference type="RefSeq" id="WP_279530376.1">
    <property type="nucleotide sequence ID" value="NZ_CP122314.1"/>
</dbReference>